<dbReference type="InterPro" id="IPR052173">
    <property type="entry name" value="Beta-lactam_resp_regulator"/>
</dbReference>
<dbReference type="RefSeq" id="WP_007625189.1">
    <property type="nucleotide sequence ID" value="NZ_BAEO01000065.1"/>
</dbReference>
<protein>
    <recommendedName>
        <fullName evidence="2">Peptidase M56 domain-containing protein</fullName>
    </recommendedName>
</protein>
<sequence>MWDYLITNTLICLLAFCMLFLLKDSPARLGFYVVITALVAWFIPWHLVSEIPALSESVNPFTENIFSSLLWLQTEQASYVKGAVDSAVNINNATIKGSENFLFDLITWETVFGVFCVFGLILFIKDIVNYHFDLKHWYDFSIEDNSLWEDHNFKKHRISIRILDGCAPGMATGLFKPIIWLNRKNRRSKETETILTHELTHILQNDPAWMWFINFIQRLFWWNPLVRLLAKSARQQIELSCDEKCYQQLHERYSDDLVNILLEEAKAPTQYIATISMASGSNFNVKRVIKLTKEIKMKFKHIVVVMFGFSLFSFVGVAVSQQDESLTKNLTEIENKQQRSARINLYRDNELHNELVDELLQITRLAKSNSEETLKQILVDLAKWNTTRRTGPEQRSESALKTMSFTISCYLLDKLNRYDEIPDSYDVLFPETPIEKALFLKHHVATAYIKMGQPEKALDLMADVIQRQPKPKSGSLSLIAQANLAAANYNEVIAVAEQITESSGNERVKIYALNLKRSAYLAMNKEDKANEMNNILKDTYSVEGSEPKLMGFASPLLPYLTAVN</sequence>
<gene>
    <name evidence="3" type="ORF">GARC_4877</name>
</gene>
<dbReference type="PANTHER" id="PTHR34978:SF3">
    <property type="entry name" value="SLR0241 PROTEIN"/>
    <property type="match status" value="1"/>
</dbReference>
<organism evidence="3 4">
    <name type="scientific">Paraglaciecola arctica BSs20135</name>
    <dbReference type="NCBI Taxonomy" id="493475"/>
    <lineage>
        <taxon>Bacteria</taxon>
        <taxon>Pseudomonadati</taxon>
        <taxon>Pseudomonadota</taxon>
        <taxon>Gammaproteobacteria</taxon>
        <taxon>Alteromonadales</taxon>
        <taxon>Alteromonadaceae</taxon>
        <taxon>Paraglaciecola</taxon>
    </lineage>
</organism>
<dbReference type="CDD" id="cd07341">
    <property type="entry name" value="M56_BlaR1_MecR1_like"/>
    <property type="match status" value="1"/>
</dbReference>
<dbReference type="SUPFAM" id="SSF48452">
    <property type="entry name" value="TPR-like"/>
    <property type="match status" value="1"/>
</dbReference>
<evidence type="ECO:0000313" key="4">
    <source>
        <dbReference type="Proteomes" id="UP000006327"/>
    </source>
</evidence>
<dbReference type="OrthoDB" id="6381062at2"/>
<feature type="transmembrane region" description="Helical" evidence="1">
    <location>
        <begin position="29"/>
        <end position="48"/>
    </location>
</feature>
<keyword evidence="1" id="KW-1133">Transmembrane helix</keyword>
<feature type="transmembrane region" description="Helical" evidence="1">
    <location>
        <begin position="299"/>
        <end position="319"/>
    </location>
</feature>
<evidence type="ECO:0000313" key="3">
    <source>
        <dbReference type="EMBL" id="GAC21814.1"/>
    </source>
</evidence>
<keyword evidence="1" id="KW-0812">Transmembrane</keyword>
<evidence type="ECO:0000256" key="1">
    <source>
        <dbReference type="SAM" id="Phobius"/>
    </source>
</evidence>
<dbReference type="InterPro" id="IPR011990">
    <property type="entry name" value="TPR-like_helical_dom_sf"/>
</dbReference>
<evidence type="ECO:0000259" key="2">
    <source>
        <dbReference type="Pfam" id="PF05569"/>
    </source>
</evidence>
<accession>K6XMG3</accession>
<feature type="transmembrane region" description="Helical" evidence="1">
    <location>
        <begin position="105"/>
        <end position="124"/>
    </location>
</feature>
<dbReference type="InterPro" id="IPR008756">
    <property type="entry name" value="Peptidase_M56"/>
</dbReference>
<keyword evidence="1" id="KW-0472">Membrane</keyword>
<reference evidence="3 4" key="1">
    <citation type="journal article" date="2017" name="Antonie Van Leeuwenhoek">
        <title>Rhizobium rhizosphaerae sp. nov., a novel species isolated from rice rhizosphere.</title>
        <authorList>
            <person name="Zhao J.J."/>
            <person name="Zhang J."/>
            <person name="Zhang R.J."/>
            <person name="Zhang C.W."/>
            <person name="Yin H.Q."/>
            <person name="Zhang X.X."/>
        </authorList>
    </citation>
    <scope>NUCLEOTIDE SEQUENCE [LARGE SCALE GENOMIC DNA]</scope>
    <source>
        <strain evidence="3 4">BSs20135</strain>
    </source>
</reference>
<dbReference type="AlphaFoldDB" id="K6XMG3"/>
<dbReference type="Pfam" id="PF05569">
    <property type="entry name" value="Peptidase_M56"/>
    <property type="match status" value="1"/>
</dbReference>
<feature type="transmembrane region" description="Helical" evidence="1">
    <location>
        <begin position="6"/>
        <end position="22"/>
    </location>
</feature>
<dbReference type="PANTHER" id="PTHR34978">
    <property type="entry name" value="POSSIBLE SENSOR-TRANSDUCER PROTEIN BLAR"/>
    <property type="match status" value="1"/>
</dbReference>
<comment type="caution">
    <text evidence="3">The sequence shown here is derived from an EMBL/GenBank/DDBJ whole genome shotgun (WGS) entry which is preliminary data.</text>
</comment>
<keyword evidence="4" id="KW-1185">Reference proteome</keyword>
<feature type="domain" description="Peptidase M56" evidence="2">
    <location>
        <begin position="6"/>
        <end position="278"/>
    </location>
</feature>
<proteinExistence type="predicted"/>
<dbReference type="eggNOG" id="COG4219">
    <property type="taxonomic scope" value="Bacteria"/>
</dbReference>
<dbReference type="STRING" id="493475.GARC_4877"/>
<name>K6XMG3_9ALTE</name>
<dbReference type="Proteomes" id="UP000006327">
    <property type="component" value="Unassembled WGS sequence"/>
</dbReference>
<dbReference type="EMBL" id="BAEO01000065">
    <property type="protein sequence ID" value="GAC21814.1"/>
    <property type="molecule type" value="Genomic_DNA"/>
</dbReference>